<reference evidence="2" key="1">
    <citation type="submission" date="2021-05" db="EMBL/GenBank/DDBJ databases">
        <title>The genome of the haptophyte Pavlova lutheri (Diacronema luteri, Pavlovales) - a model for lipid biosynthesis in eukaryotic algae.</title>
        <authorList>
            <person name="Hulatt C.J."/>
            <person name="Posewitz M.C."/>
        </authorList>
    </citation>
    <scope>NUCLEOTIDE SEQUENCE</scope>
    <source>
        <strain evidence="2">NIVA-4/92</strain>
    </source>
</reference>
<feature type="compositionally biased region" description="Pro residues" evidence="1">
    <location>
        <begin position="94"/>
        <end position="104"/>
    </location>
</feature>
<accession>A0A8J6C9V2</accession>
<dbReference type="PANTHER" id="PTHR34407:SF1">
    <property type="entry name" value="SGNH HYDROLASE-TYPE ESTERASE DOMAIN-CONTAINING PROTEIN"/>
    <property type="match status" value="1"/>
</dbReference>
<dbReference type="EMBL" id="JAGTXO010000023">
    <property type="protein sequence ID" value="KAG8461975.1"/>
    <property type="molecule type" value="Genomic_DNA"/>
</dbReference>
<evidence type="ECO:0000256" key="1">
    <source>
        <dbReference type="SAM" id="MobiDB-lite"/>
    </source>
</evidence>
<dbReference type="OrthoDB" id="10436464at2759"/>
<feature type="compositionally biased region" description="Low complexity" evidence="1">
    <location>
        <begin position="84"/>
        <end position="93"/>
    </location>
</feature>
<dbReference type="Proteomes" id="UP000751190">
    <property type="component" value="Unassembled WGS sequence"/>
</dbReference>
<keyword evidence="3" id="KW-1185">Reference proteome</keyword>
<gene>
    <name evidence="2" type="ORF">KFE25_013994</name>
</gene>
<feature type="region of interest" description="Disordered" evidence="1">
    <location>
        <begin position="451"/>
        <end position="476"/>
    </location>
</feature>
<dbReference type="PANTHER" id="PTHR34407">
    <property type="entry name" value="EXPRESSED PROTEIN"/>
    <property type="match status" value="1"/>
</dbReference>
<name>A0A8J6C9V2_DIALT</name>
<proteinExistence type="predicted"/>
<feature type="region of interest" description="Disordered" evidence="1">
    <location>
        <begin position="73"/>
        <end position="108"/>
    </location>
</feature>
<sequence>MGEKWREGVSWLLAACALALFPILGGLSQSGAFFLPLRAGTQLRSEGQLPGVPALADGAVFAARAAHAHSAAAPRSKLSGAAGGTDAPAAASLQPPPLRAPPTARPELPTDCDLAWRPGLAAHVPRGDEMRAWLSAEPGSAPLARLEGVLEKLLRGEEVTVYFLGDSVTRGSGAHHGCLTCNASAPPTLHPWLNASSARGPQASGGACASFDAAASRGGNPHTACVPPVRRERASACRVRTGARASNTSSAAARSAELTAGAAQCYPRNSWRCLLVQWLEHAFPGQVRVHISSKPLLFMAACFGRALGGVDLILHEQAVNGGGRMLCLQERILHAALARRKQLAVLMLLWLPKTYHPTRASAVLRGAQDGLARLASHYSVPTLAMTRAFAARCAPGEAWCYDKAHGTADSARGAAGSLHADLNHPNDGGHAFLAAHLLALLERTAARTRARVVSERGGGDDGGYGGAPRASAPRALEPPPLPAPLYPVNLGLGAHSRDDGGLCVDVGEMATSAVRNSGWTVRVEMAASKVARLPALQADAAGAEIEWQLDVRGADWLIVTYMQSYAGFGAVRLSCGPGCGCRPNAAPESNIALINATDPAARFSEPQWALLDLSRHSAECRVRATSVSPLKFKLMLLSLIRVRPPGVADTDADSVASASEAERKRRGDALNCFGAGKGRAINGRVRTTGPWAALSAAS</sequence>
<comment type="caution">
    <text evidence="2">The sequence shown here is derived from an EMBL/GenBank/DDBJ whole genome shotgun (WGS) entry which is preliminary data.</text>
</comment>
<evidence type="ECO:0000313" key="2">
    <source>
        <dbReference type="EMBL" id="KAG8461975.1"/>
    </source>
</evidence>
<evidence type="ECO:0000313" key="3">
    <source>
        <dbReference type="Proteomes" id="UP000751190"/>
    </source>
</evidence>
<dbReference type="SUPFAM" id="SSF52266">
    <property type="entry name" value="SGNH hydrolase"/>
    <property type="match status" value="1"/>
</dbReference>
<protein>
    <submittedName>
        <fullName evidence="2">Uncharacterized protein</fullName>
    </submittedName>
</protein>
<organism evidence="2 3">
    <name type="scientific">Diacronema lutheri</name>
    <name type="common">Unicellular marine alga</name>
    <name type="synonym">Monochrysis lutheri</name>
    <dbReference type="NCBI Taxonomy" id="2081491"/>
    <lineage>
        <taxon>Eukaryota</taxon>
        <taxon>Haptista</taxon>
        <taxon>Haptophyta</taxon>
        <taxon>Pavlovophyceae</taxon>
        <taxon>Pavlovales</taxon>
        <taxon>Pavlovaceae</taxon>
        <taxon>Diacronema</taxon>
    </lineage>
</organism>
<dbReference type="AlphaFoldDB" id="A0A8J6C9V2"/>